<accession>A0A0E9R6J8</accession>
<organism evidence="2">
    <name type="scientific">Anguilla anguilla</name>
    <name type="common">European freshwater eel</name>
    <name type="synonym">Muraena anguilla</name>
    <dbReference type="NCBI Taxonomy" id="7936"/>
    <lineage>
        <taxon>Eukaryota</taxon>
        <taxon>Metazoa</taxon>
        <taxon>Chordata</taxon>
        <taxon>Craniata</taxon>
        <taxon>Vertebrata</taxon>
        <taxon>Euteleostomi</taxon>
        <taxon>Actinopterygii</taxon>
        <taxon>Neopterygii</taxon>
        <taxon>Teleostei</taxon>
        <taxon>Anguilliformes</taxon>
        <taxon>Anguillidae</taxon>
        <taxon>Anguilla</taxon>
    </lineage>
</organism>
<protein>
    <submittedName>
        <fullName evidence="2">Uncharacterized protein</fullName>
    </submittedName>
</protein>
<reference evidence="2" key="1">
    <citation type="submission" date="2014-11" db="EMBL/GenBank/DDBJ databases">
        <authorList>
            <person name="Amaro Gonzalez C."/>
        </authorList>
    </citation>
    <scope>NUCLEOTIDE SEQUENCE</scope>
</reference>
<evidence type="ECO:0000256" key="1">
    <source>
        <dbReference type="SAM" id="MobiDB-lite"/>
    </source>
</evidence>
<dbReference type="AlphaFoldDB" id="A0A0E9R6J8"/>
<reference evidence="2" key="2">
    <citation type="journal article" date="2015" name="Fish Shellfish Immunol.">
        <title>Early steps in the European eel (Anguilla anguilla)-Vibrio vulnificus interaction in the gills: Role of the RtxA13 toxin.</title>
        <authorList>
            <person name="Callol A."/>
            <person name="Pajuelo D."/>
            <person name="Ebbesson L."/>
            <person name="Teles M."/>
            <person name="MacKenzie S."/>
            <person name="Amaro C."/>
        </authorList>
    </citation>
    <scope>NUCLEOTIDE SEQUENCE</scope>
</reference>
<proteinExistence type="predicted"/>
<sequence length="36" mass="3864">MPPHPLGVWVGICSQQGTAPLYSNGDRRGPISRSTK</sequence>
<name>A0A0E9R6J8_ANGAN</name>
<evidence type="ECO:0000313" key="2">
    <source>
        <dbReference type="EMBL" id="JAH23973.1"/>
    </source>
</evidence>
<feature type="region of interest" description="Disordered" evidence="1">
    <location>
        <begin position="17"/>
        <end position="36"/>
    </location>
</feature>
<dbReference type="EMBL" id="GBXM01084604">
    <property type="protein sequence ID" value="JAH23973.1"/>
    <property type="molecule type" value="Transcribed_RNA"/>
</dbReference>